<name>A0A840VDA7_9BACT</name>
<evidence type="ECO:0000313" key="3">
    <source>
        <dbReference type="Proteomes" id="UP000557717"/>
    </source>
</evidence>
<sequence>MKTDSWTSFLRPIALTLIFIAVDLSSSDASEVEKPELPTSPVERLQSLLETSGRLENAEIQIQVEDHIAHLQGWVPTLDEAEFIAESAIRIDEIFGVVQALEIRGSLADAAARAETALRESPALDAKHLEVDVNPEGHAILKGTISCLDEADIARELVSRVEGIRSIETQLEVDPLLLRSESAIVAQLLLDYGDDPIFSRYGIVPQLHDGILTLEGSVASHDEKDFLMLGSLVTGVMECRMEQVEVRPALARAGISEREYQTSDILKVFELVNAADPRLEDATIVAGFVGSRLSIDAEVPSLSARNACLANAHALPGVNGIDARIHITHDAPALSSNN</sequence>
<dbReference type="EMBL" id="JACHFD010000009">
    <property type="protein sequence ID" value="MBB5351870.1"/>
    <property type="molecule type" value="Genomic_DNA"/>
</dbReference>
<reference evidence="2 3" key="1">
    <citation type="submission" date="2020-08" db="EMBL/GenBank/DDBJ databases">
        <title>Genomic Encyclopedia of Type Strains, Phase IV (KMG-IV): sequencing the most valuable type-strain genomes for metagenomic binning, comparative biology and taxonomic classification.</title>
        <authorList>
            <person name="Goeker M."/>
        </authorList>
    </citation>
    <scope>NUCLEOTIDE SEQUENCE [LARGE SCALE GENOMIC DNA]</scope>
    <source>
        <strain evidence="2 3">YC6886</strain>
    </source>
</reference>
<proteinExistence type="predicted"/>
<evidence type="ECO:0000259" key="1">
    <source>
        <dbReference type="PROSITE" id="PS50914"/>
    </source>
</evidence>
<dbReference type="Pfam" id="PF04972">
    <property type="entry name" value="BON"/>
    <property type="match status" value="2"/>
</dbReference>
<protein>
    <recommendedName>
        <fullName evidence="1">BON domain-containing protein</fullName>
    </recommendedName>
</protein>
<dbReference type="Proteomes" id="UP000557717">
    <property type="component" value="Unassembled WGS sequence"/>
</dbReference>
<feature type="domain" description="BON" evidence="1">
    <location>
        <begin position="106"/>
        <end position="175"/>
    </location>
</feature>
<evidence type="ECO:0000313" key="2">
    <source>
        <dbReference type="EMBL" id="MBB5351870.1"/>
    </source>
</evidence>
<organism evidence="2 3">
    <name type="scientific">Haloferula luteola</name>
    <dbReference type="NCBI Taxonomy" id="595692"/>
    <lineage>
        <taxon>Bacteria</taxon>
        <taxon>Pseudomonadati</taxon>
        <taxon>Verrucomicrobiota</taxon>
        <taxon>Verrucomicrobiia</taxon>
        <taxon>Verrucomicrobiales</taxon>
        <taxon>Verrucomicrobiaceae</taxon>
        <taxon>Haloferula</taxon>
    </lineage>
</organism>
<dbReference type="RefSeq" id="WP_184018423.1">
    <property type="nucleotide sequence ID" value="NZ_JACHFD010000009.1"/>
</dbReference>
<dbReference type="AlphaFoldDB" id="A0A840VDA7"/>
<dbReference type="Gene3D" id="3.30.1340.30">
    <property type="match status" value="1"/>
</dbReference>
<dbReference type="InterPro" id="IPR007055">
    <property type="entry name" value="BON_dom"/>
</dbReference>
<dbReference type="PROSITE" id="PS50914">
    <property type="entry name" value="BON"/>
    <property type="match status" value="1"/>
</dbReference>
<accession>A0A840VDA7</accession>
<comment type="caution">
    <text evidence="2">The sequence shown here is derived from an EMBL/GenBank/DDBJ whole genome shotgun (WGS) entry which is preliminary data.</text>
</comment>
<keyword evidence="3" id="KW-1185">Reference proteome</keyword>
<gene>
    <name evidence="2" type="ORF">HNR46_002109</name>
</gene>